<feature type="signal peptide" evidence="1">
    <location>
        <begin position="1"/>
        <end position="26"/>
    </location>
</feature>
<comment type="caution">
    <text evidence="2">The sequence shown here is derived from an EMBL/GenBank/DDBJ whole genome shotgun (WGS) entry which is preliminary data.</text>
</comment>
<protein>
    <recommendedName>
        <fullName evidence="4">Lipoprotein</fullName>
    </recommendedName>
</protein>
<evidence type="ECO:0000313" key="2">
    <source>
        <dbReference type="EMBL" id="MEW1974029.1"/>
    </source>
</evidence>
<accession>A0ABV3LDN5</accession>
<organism evidence="2 3">
    <name type="scientific">Microbacterium profundi</name>
    <dbReference type="NCBI Taxonomy" id="450380"/>
    <lineage>
        <taxon>Bacteria</taxon>
        <taxon>Bacillati</taxon>
        <taxon>Actinomycetota</taxon>
        <taxon>Actinomycetes</taxon>
        <taxon>Micrococcales</taxon>
        <taxon>Microbacteriaceae</taxon>
        <taxon>Microbacterium</taxon>
    </lineage>
</organism>
<feature type="chain" id="PRO_5045571616" description="Lipoprotein" evidence="1">
    <location>
        <begin position="27"/>
        <end position="164"/>
    </location>
</feature>
<dbReference type="EMBL" id="JBFBMH010000003">
    <property type="protein sequence ID" value="MEW1974029.1"/>
    <property type="molecule type" value="Genomic_DNA"/>
</dbReference>
<dbReference type="RefSeq" id="WP_206475552.1">
    <property type="nucleotide sequence ID" value="NZ_JBFBMH010000003.1"/>
</dbReference>
<keyword evidence="3" id="KW-1185">Reference proteome</keyword>
<evidence type="ECO:0000313" key="3">
    <source>
        <dbReference type="Proteomes" id="UP001553715"/>
    </source>
</evidence>
<name>A0ABV3LDN5_9MICO</name>
<sequence>MTRTSRAWGVIAVAILLIGCAPQPLAPGQASTPTPTVACPQVEGAELPAECAPYDPDQAMAQNERHRDRMEMSAEAAAAAEALAAPLRQVLEELRASGGVSVDAVTQAIAAAGLELPQVREDHGDVLFGVDGPEGGCVFGVVTAAAVSVEVGGYIKDGGCLPAQ</sequence>
<evidence type="ECO:0008006" key="4">
    <source>
        <dbReference type="Google" id="ProtNLM"/>
    </source>
</evidence>
<dbReference type="Proteomes" id="UP001553715">
    <property type="component" value="Unassembled WGS sequence"/>
</dbReference>
<reference evidence="2 3" key="1">
    <citation type="submission" date="2024-06" db="EMBL/GenBank/DDBJ databases">
        <title>The Natural Products Discovery Center: Release of the First 8490 Sequenced Strains for Exploring Actinobacteria Biosynthetic Diversity.</title>
        <authorList>
            <person name="Kalkreuter E."/>
            <person name="Kautsar S.A."/>
            <person name="Yang D."/>
            <person name="Bader C.D."/>
            <person name="Teijaro C.N."/>
            <person name="Fluegel L."/>
            <person name="Davis C.M."/>
            <person name="Simpson J.R."/>
            <person name="Lauterbach L."/>
            <person name="Steele A.D."/>
            <person name="Gui C."/>
            <person name="Meng S."/>
            <person name="Li G."/>
            <person name="Viehrig K."/>
            <person name="Ye F."/>
            <person name="Su P."/>
            <person name="Kiefer A.F."/>
            <person name="Nichols A."/>
            <person name="Cepeda A.J."/>
            <person name="Yan W."/>
            <person name="Fan B."/>
            <person name="Jiang Y."/>
            <person name="Adhikari A."/>
            <person name="Zheng C.-J."/>
            <person name="Schuster L."/>
            <person name="Cowan T.M."/>
            <person name="Smanski M.J."/>
            <person name="Chevrette M.G."/>
            <person name="De Carvalho L.P.S."/>
            <person name="Shen B."/>
        </authorList>
    </citation>
    <scope>NUCLEOTIDE SEQUENCE [LARGE SCALE GENOMIC DNA]</scope>
    <source>
        <strain evidence="2 3">NPDC077434</strain>
    </source>
</reference>
<evidence type="ECO:0000256" key="1">
    <source>
        <dbReference type="SAM" id="SignalP"/>
    </source>
</evidence>
<dbReference type="PROSITE" id="PS51257">
    <property type="entry name" value="PROKAR_LIPOPROTEIN"/>
    <property type="match status" value="1"/>
</dbReference>
<keyword evidence="1" id="KW-0732">Signal</keyword>
<proteinExistence type="predicted"/>
<gene>
    <name evidence="2" type="ORF">AB0301_02945</name>
</gene>